<dbReference type="Proteomes" id="UP000319894">
    <property type="component" value="Unassembled WGS sequence"/>
</dbReference>
<name>A0A554N8G4_9EURY</name>
<feature type="region of interest" description="Disordered" evidence="1">
    <location>
        <begin position="274"/>
        <end position="314"/>
    </location>
</feature>
<gene>
    <name evidence="2" type="ORF">DP107_10900</name>
</gene>
<proteinExistence type="predicted"/>
<dbReference type="RefSeq" id="WP_144262196.1">
    <property type="nucleotide sequence ID" value="NZ_QMDX01000006.1"/>
</dbReference>
<sequence length="314" mass="33326">MAARSGQPVAALAVAGCLLLAGCSVGLPSGESTATSTLTPVPVPEEQGAGATGEAEIAPPRPVDGDRIMPGLRTEGVADPAALAGLHGRHLADRPYTRADSRTVVDANGTLRATRTDLLVAAGGVPFLAERSAVSTPRYDVTSAFSEATVYHDGGRAYYRAVEDEVNYGTDTIPPGEVVPDRTGRAAVRELLSAFEWEVRRVEISGQPHYRLESTAFVDPEPLDDAVLLSDPRNATARLLVAADGRVDRYRLEYETTYDDRTVGVTETARWSNVGETTVPPPNWIGRARNATRQSVDSRSGGPAESPEPRPPGD</sequence>
<evidence type="ECO:0000313" key="3">
    <source>
        <dbReference type="Proteomes" id="UP000319894"/>
    </source>
</evidence>
<dbReference type="AlphaFoldDB" id="A0A554N8G4"/>
<feature type="compositionally biased region" description="Low complexity" evidence="1">
    <location>
        <begin position="44"/>
        <end position="58"/>
    </location>
</feature>
<dbReference type="EMBL" id="QMDX01000006">
    <property type="protein sequence ID" value="TSD13674.1"/>
    <property type="molecule type" value="Genomic_DNA"/>
</dbReference>
<organism evidence="2 3">
    <name type="scientific">Haloglomus irregulare</name>
    <dbReference type="NCBI Taxonomy" id="2234134"/>
    <lineage>
        <taxon>Archaea</taxon>
        <taxon>Methanobacteriati</taxon>
        <taxon>Methanobacteriota</taxon>
        <taxon>Stenosarchaea group</taxon>
        <taxon>Halobacteria</taxon>
        <taxon>Halobacteriales</taxon>
        <taxon>Natronomonadaceae</taxon>
        <taxon>Haloglomus</taxon>
    </lineage>
</organism>
<comment type="caution">
    <text evidence="2">The sequence shown here is derived from an EMBL/GenBank/DDBJ whole genome shotgun (WGS) entry which is preliminary data.</text>
</comment>
<evidence type="ECO:0000256" key="1">
    <source>
        <dbReference type="SAM" id="MobiDB-lite"/>
    </source>
</evidence>
<reference evidence="2 3" key="1">
    <citation type="submission" date="2018-06" db="EMBL/GenBank/DDBJ databases">
        <title>Natronomonas sp. F16-60 a new haloarchaeon isolated from a solar saltern of Isla Cristina, Huelva, Spain.</title>
        <authorList>
            <person name="Duran-Viseras A."/>
            <person name="Sanchez-Porro C."/>
            <person name="Ventosa A."/>
        </authorList>
    </citation>
    <scope>NUCLEOTIDE SEQUENCE [LARGE SCALE GENOMIC DNA]</scope>
    <source>
        <strain evidence="2 3">F16-60</strain>
    </source>
</reference>
<feature type="region of interest" description="Disordered" evidence="1">
    <location>
        <begin position="32"/>
        <end position="63"/>
    </location>
</feature>
<evidence type="ECO:0000313" key="2">
    <source>
        <dbReference type="EMBL" id="TSD13674.1"/>
    </source>
</evidence>
<protein>
    <submittedName>
        <fullName evidence="2">Uncharacterized protein</fullName>
    </submittedName>
</protein>
<dbReference type="PROSITE" id="PS51257">
    <property type="entry name" value="PROKAR_LIPOPROTEIN"/>
    <property type="match status" value="1"/>
</dbReference>
<dbReference type="InParanoid" id="A0A554N8G4"/>
<keyword evidence="3" id="KW-1185">Reference proteome</keyword>
<accession>A0A554N8G4</accession>